<name>A0A835BSH1_9POAL</name>
<feature type="region of interest" description="Disordered" evidence="1">
    <location>
        <begin position="182"/>
        <end position="202"/>
    </location>
</feature>
<accession>A0A835BSH1</accession>
<dbReference type="EMBL" id="JACEFO010001791">
    <property type="protein sequence ID" value="KAF8702179.1"/>
    <property type="molecule type" value="Genomic_DNA"/>
</dbReference>
<proteinExistence type="predicted"/>
<dbReference type="Proteomes" id="UP000636709">
    <property type="component" value="Unassembled WGS sequence"/>
</dbReference>
<evidence type="ECO:0000313" key="3">
    <source>
        <dbReference type="Proteomes" id="UP000636709"/>
    </source>
</evidence>
<feature type="compositionally biased region" description="Basic and acidic residues" evidence="1">
    <location>
        <begin position="184"/>
        <end position="202"/>
    </location>
</feature>
<sequence length="370" mass="40344">MEALREEVVAAGTPPLPSAQVVSKDETSSRGGSLFEKWRTVYIEVDSFESWLTHDANPLPVAGRCIVGGVPSIPLKMVVHLVKNAHILPPGRSQGVPRKGIGNTCEEPRAPHVIIVFSTPLLSVHLNQIGFRGLDPASMALDWSALARSARDTRHPTPCLCSREAAQHLRQANRVAAVAKKLKEKGEEDRKGNGSAVEHDEQSYGLPVSTAMGRRMETRKVGKGRRKKIMCRPHASYNGGKSVARGREQETGEEGAKVEIRKDGTLGGHGGTLNQGSHNHPLKTGHFTKRKSLLCIGRASLNDSRRHSGHLEWCAPPTLRWHNQVESVSTRGDRIKWDVTLVPSHSAIDFALNEPTALHDTSRKLPGAGN</sequence>
<feature type="compositionally biased region" description="Basic and acidic residues" evidence="1">
    <location>
        <begin position="245"/>
        <end position="264"/>
    </location>
</feature>
<organism evidence="2 3">
    <name type="scientific">Digitaria exilis</name>
    <dbReference type="NCBI Taxonomy" id="1010633"/>
    <lineage>
        <taxon>Eukaryota</taxon>
        <taxon>Viridiplantae</taxon>
        <taxon>Streptophyta</taxon>
        <taxon>Embryophyta</taxon>
        <taxon>Tracheophyta</taxon>
        <taxon>Spermatophyta</taxon>
        <taxon>Magnoliopsida</taxon>
        <taxon>Liliopsida</taxon>
        <taxon>Poales</taxon>
        <taxon>Poaceae</taxon>
        <taxon>PACMAD clade</taxon>
        <taxon>Panicoideae</taxon>
        <taxon>Panicodae</taxon>
        <taxon>Paniceae</taxon>
        <taxon>Anthephorinae</taxon>
        <taxon>Digitaria</taxon>
    </lineage>
</organism>
<keyword evidence="3" id="KW-1185">Reference proteome</keyword>
<feature type="region of interest" description="Disordered" evidence="1">
    <location>
        <begin position="233"/>
        <end position="285"/>
    </location>
</feature>
<dbReference type="AlphaFoldDB" id="A0A835BSH1"/>
<reference evidence="2" key="1">
    <citation type="submission" date="2020-07" db="EMBL/GenBank/DDBJ databases">
        <title>Genome sequence and genetic diversity analysis of an under-domesticated orphan crop, white fonio (Digitaria exilis).</title>
        <authorList>
            <person name="Bennetzen J.L."/>
            <person name="Chen S."/>
            <person name="Ma X."/>
            <person name="Wang X."/>
            <person name="Yssel A.E.J."/>
            <person name="Chaluvadi S.R."/>
            <person name="Johnson M."/>
            <person name="Gangashetty P."/>
            <person name="Hamidou F."/>
            <person name="Sanogo M.D."/>
            <person name="Zwaenepoel A."/>
            <person name="Wallace J."/>
            <person name="Van De Peer Y."/>
            <person name="Van Deynze A."/>
        </authorList>
    </citation>
    <scope>NUCLEOTIDE SEQUENCE</scope>
    <source>
        <tissue evidence="2">Leaves</tissue>
    </source>
</reference>
<evidence type="ECO:0000256" key="1">
    <source>
        <dbReference type="SAM" id="MobiDB-lite"/>
    </source>
</evidence>
<comment type="caution">
    <text evidence="2">The sequence shown here is derived from an EMBL/GenBank/DDBJ whole genome shotgun (WGS) entry which is preliminary data.</text>
</comment>
<protein>
    <submittedName>
        <fullName evidence="2">Uncharacterized protein</fullName>
    </submittedName>
</protein>
<evidence type="ECO:0000313" key="2">
    <source>
        <dbReference type="EMBL" id="KAF8702179.1"/>
    </source>
</evidence>
<gene>
    <name evidence="2" type="ORF">HU200_033073</name>
</gene>